<dbReference type="PANTHER" id="PTHR42879:SF2">
    <property type="entry name" value="3-OXOACYL-[ACYL-CARRIER-PROTEIN] REDUCTASE FABG"/>
    <property type="match status" value="1"/>
</dbReference>
<dbReference type="EMBL" id="JBHSUS010000001">
    <property type="protein sequence ID" value="MFC6439002.1"/>
    <property type="molecule type" value="Genomic_DNA"/>
</dbReference>
<dbReference type="NCBIfam" id="TIGR01963">
    <property type="entry name" value="PHB_DH"/>
    <property type="match status" value="1"/>
</dbReference>
<name>A0ABW1XI04_9ALTE</name>
<dbReference type="PANTHER" id="PTHR42879">
    <property type="entry name" value="3-OXOACYL-(ACYL-CARRIER-PROTEIN) REDUCTASE"/>
    <property type="match status" value="1"/>
</dbReference>
<dbReference type="SUPFAM" id="SSF51735">
    <property type="entry name" value="NAD(P)-binding Rossmann-fold domains"/>
    <property type="match status" value="1"/>
</dbReference>
<comment type="similarity">
    <text evidence="1 2">Belongs to the short-chain dehydrogenases/reductases (SDR) family.</text>
</comment>
<dbReference type="GO" id="GO:0003858">
    <property type="term" value="F:3-hydroxybutyrate dehydrogenase activity"/>
    <property type="evidence" value="ECO:0007669"/>
    <property type="project" value="UniProtKB-EC"/>
</dbReference>
<dbReference type="InterPro" id="IPR002347">
    <property type="entry name" value="SDR_fam"/>
</dbReference>
<dbReference type="InterPro" id="IPR050259">
    <property type="entry name" value="SDR"/>
</dbReference>
<dbReference type="InterPro" id="IPR011294">
    <property type="entry name" value="3-OHbutyrate_DH"/>
</dbReference>
<evidence type="ECO:0000313" key="4">
    <source>
        <dbReference type="Proteomes" id="UP001596364"/>
    </source>
</evidence>
<accession>A0ABW1XI04</accession>
<dbReference type="PRINTS" id="PR00081">
    <property type="entry name" value="GDHRDH"/>
</dbReference>
<evidence type="ECO:0000256" key="2">
    <source>
        <dbReference type="RuleBase" id="RU000363"/>
    </source>
</evidence>
<dbReference type="EC" id="1.1.1.30" evidence="3"/>
<comment type="caution">
    <text evidence="3">The sequence shown here is derived from an EMBL/GenBank/DDBJ whole genome shotgun (WGS) entry which is preliminary data.</text>
</comment>
<evidence type="ECO:0000256" key="1">
    <source>
        <dbReference type="ARBA" id="ARBA00006484"/>
    </source>
</evidence>
<dbReference type="Proteomes" id="UP001596364">
    <property type="component" value="Unassembled WGS sequence"/>
</dbReference>
<evidence type="ECO:0000313" key="3">
    <source>
        <dbReference type="EMBL" id="MFC6439002.1"/>
    </source>
</evidence>
<dbReference type="NCBIfam" id="NF009093">
    <property type="entry name" value="PRK12429.1"/>
    <property type="match status" value="1"/>
</dbReference>
<sequence length="253" mass="27077">MQTVLITGGCSGIGAGIAKGLAQKGFRVIATDLNPQAVSSMTAELQALQADSRAMVMNVTSSQDVDNAVLALQDTPVDILINNAGIQHVSPLADFPMDKWDQLIQVMLVGVARVTQAFLPAMQARNFGRIINIGSIHAVIASPYKSAYIAAKHGLLGFSKTMALEFASQDITINTVCPAYVKTPLVEGQIADQAKRHGISEQEVIDKIMLEPMPKKAFITIEELLGTCEFLISPAARNITAQTMILDGGWTAR</sequence>
<dbReference type="Gene3D" id="3.40.50.720">
    <property type="entry name" value="NAD(P)-binding Rossmann-like Domain"/>
    <property type="match status" value="1"/>
</dbReference>
<dbReference type="RefSeq" id="WP_131259107.1">
    <property type="nucleotide sequence ID" value="NZ_JBHSUS010000001.1"/>
</dbReference>
<reference evidence="4" key="1">
    <citation type="journal article" date="2019" name="Int. J. Syst. Evol. Microbiol.">
        <title>The Global Catalogue of Microorganisms (GCM) 10K type strain sequencing project: providing services to taxonomists for standard genome sequencing and annotation.</title>
        <authorList>
            <consortium name="The Broad Institute Genomics Platform"/>
            <consortium name="The Broad Institute Genome Sequencing Center for Infectious Disease"/>
            <person name="Wu L."/>
            <person name="Ma J."/>
        </authorList>
    </citation>
    <scope>NUCLEOTIDE SEQUENCE [LARGE SCALE GENOMIC DNA]</scope>
    <source>
        <strain evidence="4">CGMCC 1.16031</strain>
    </source>
</reference>
<dbReference type="InterPro" id="IPR036291">
    <property type="entry name" value="NAD(P)-bd_dom_sf"/>
</dbReference>
<gene>
    <name evidence="3" type="ORF">ACFP85_02395</name>
</gene>
<keyword evidence="4" id="KW-1185">Reference proteome</keyword>
<dbReference type="PRINTS" id="PR00080">
    <property type="entry name" value="SDRFAMILY"/>
</dbReference>
<dbReference type="Pfam" id="PF00106">
    <property type="entry name" value="adh_short"/>
    <property type="match status" value="1"/>
</dbReference>
<organism evidence="3 4">
    <name type="scientific">Pseudobowmanella zhangzhouensis</name>
    <dbReference type="NCBI Taxonomy" id="1537679"/>
    <lineage>
        <taxon>Bacteria</taxon>
        <taxon>Pseudomonadati</taxon>
        <taxon>Pseudomonadota</taxon>
        <taxon>Gammaproteobacteria</taxon>
        <taxon>Alteromonadales</taxon>
        <taxon>Alteromonadaceae</taxon>
    </lineage>
</organism>
<keyword evidence="3" id="KW-0560">Oxidoreductase</keyword>
<proteinExistence type="inferred from homology"/>
<protein>
    <submittedName>
        <fullName evidence="3">3-hydroxybutyrate dehydrogenase</fullName>
        <ecNumber evidence="3">1.1.1.30</ecNumber>
    </submittedName>
</protein>